<dbReference type="OrthoDB" id="337038at2759"/>
<dbReference type="InterPro" id="IPR014044">
    <property type="entry name" value="CAP_dom"/>
</dbReference>
<dbReference type="RefSeq" id="XP_024733475.1">
    <property type="nucleotide sequence ID" value="XM_024880919.1"/>
</dbReference>
<dbReference type="Pfam" id="PF00188">
    <property type="entry name" value="CAP"/>
    <property type="match status" value="1"/>
</dbReference>
<evidence type="ECO:0000259" key="1">
    <source>
        <dbReference type="SMART" id="SM00198"/>
    </source>
</evidence>
<name>A0A2J6T0K9_9HELO</name>
<dbReference type="PROSITE" id="PS01009">
    <property type="entry name" value="CRISP_1"/>
    <property type="match status" value="1"/>
</dbReference>
<dbReference type="SMART" id="SM00198">
    <property type="entry name" value="SCP"/>
    <property type="match status" value="1"/>
</dbReference>
<dbReference type="GO" id="GO:0005576">
    <property type="term" value="C:extracellular region"/>
    <property type="evidence" value="ECO:0007669"/>
    <property type="project" value="InterPro"/>
</dbReference>
<dbReference type="InterPro" id="IPR035940">
    <property type="entry name" value="CAP_sf"/>
</dbReference>
<evidence type="ECO:0000313" key="2">
    <source>
        <dbReference type="EMBL" id="PMD56571.1"/>
    </source>
</evidence>
<dbReference type="PANTHER" id="PTHR10334">
    <property type="entry name" value="CYSTEINE-RICH SECRETORY PROTEIN-RELATED"/>
    <property type="match status" value="1"/>
</dbReference>
<protein>
    <recommendedName>
        <fullName evidence="1">SCP domain-containing protein</fullName>
    </recommendedName>
</protein>
<feature type="domain" description="SCP" evidence="1">
    <location>
        <begin position="2"/>
        <end position="111"/>
    </location>
</feature>
<dbReference type="InParanoid" id="A0A2J6T0K9"/>
<organism evidence="2 3">
    <name type="scientific">Hyaloscypha bicolor E</name>
    <dbReference type="NCBI Taxonomy" id="1095630"/>
    <lineage>
        <taxon>Eukaryota</taxon>
        <taxon>Fungi</taxon>
        <taxon>Dikarya</taxon>
        <taxon>Ascomycota</taxon>
        <taxon>Pezizomycotina</taxon>
        <taxon>Leotiomycetes</taxon>
        <taxon>Helotiales</taxon>
        <taxon>Hyaloscyphaceae</taxon>
        <taxon>Hyaloscypha</taxon>
        <taxon>Hyaloscypha bicolor</taxon>
    </lineage>
</organism>
<reference evidence="2 3" key="1">
    <citation type="submission" date="2016-04" db="EMBL/GenBank/DDBJ databases">
        <title>A degradative enzymes factory behind the ericoid mycorrhizal symbiosis.</title>
        <authorList>
            <consortium name="DOE Joint Genome Institute"/>
            <person name="Martino E."/>
            <person name="Morin E."/>
            <person name="Grelet G."/>
            <person name="Kuo A."/>
            <person name="Kohler A."/>
            <person name="Daghino S."/>
            <person name="Barry K."/>
            <person name="Choi C."/>
            <person name="Cichocki N."/>
            <person name="Clum A."/>
            <person name="Copeland A."/>
            <person name="Hainaut M."/>
            <person name="Haridas S."/>
            <person name="Labutti K."/>
            <person name="Lindquist E."/>
            <person name="Lipzen A."/>
            <person name="Khouja H.-R."/>
            <person name="Murat C."/>
            <person name="Ohm R."/>
            <person name="Olson A."/>
            <person name="Spatafora J."/>
            <person name="Veneault-Fourrey C."/>
            <person name="Henrissat B."/>
            <person name="Grigoriev I."/>
            <person name="Martin F."/>
            <person name="Perotto S."/>
        </authorList>
    </citation>
    <scope>NUCLEOTIDE SEQUENCE [LARGE SCALE GENOMIC DNA]</scope>
    <source>
        <strain evidence="2 3">E</strain>
    </source>
</reference>
<dbReference type="EMBL" id="KZ613848">
    <property type="protein sequence ID" value="PMD56571.1"/>
    <property type="molecule type" value="Genomic_DNA"/>
</dbReference>
<dbReference type="SUPFAM" id="SSF55797">
    <property type="entry name" value="PR-1-like"/>
    <property type="match status" value="1"/>
</dbReference>
<evidence type="ECO:0000313" key="3">
    <source>
        <dbReference type="Proteomes" id="UP000235371"/>
    </source>
</evidence>
<gene>
    <name evidence="2" type="ORF">K444DRAFT_616416</name>
</gene>
<dbReference type="GeneID" id="36588996"/>
<keyword evidence="3" id="KW-1185">Reference proteome</keyword>
<sequence>MTVAGGGYGQNLAAYGSSGPVSTFSPALMLAKSISTQWYYGEVNNFLPSYYGLPTPDLAKFAGYGHFTQVVWSGSATVGCASRFCAAGTVFAGVESWFTVCNYVAPGTLPPLPPSPVLCVSCGGETFGEVGVWLMVGCGGLGNYIGSFGKNVFPPLGLPAIGPV</sequence>
<accession>A0A2J6T0K9</accession>
<dbReference type="STRING" id="1095630.A0A2J6T0K9"/>
<proteinExistence type="predicted"/>
<dbReference type="Proteomes" id="UP000235371">
    <property type="component" value="Unassembled WGS sequence"/>
</dbReference>
<dbReference type="InterPro" id="IPR001283">
    <property type="entry name" value="CRISP-related"/>
</dbReference>
<dbReference type="CDD" id="cd05380">
    <property type="entry name" value="CAP_euk"/>
    <property type="match status" value="1"/>
</dbReference>
<dbReference type="AlphaFoldDB" id="A0A2J6T0K9"/>
<dbReference type="Gene3D" id="3.40.33.10">
    <property type="entry name" value="CAP"/>
    <property type="match status" value="1"/>
</dbReference>
<dbReference type="InterPro" id="IPR018244">
    <property type="entry name" value="Allrgn_V5/Tpx1_CS"/>
</dbReference>